<proteinExistence type="predicted"/>
<evidence type="ECO:0000313" key="1">
    <source>
        <dbReference type="EMBL" id="MBK4214553.1"/>
    </source>
</evidence>
<comment type="caution">
    <text evidence="1">The sequence shown here is derived from an EMBL/GenBank/DDBJ whole genome shotgun (WGS) entry which is preliminary data.</text>
</comment>
<keyword evidence="2" id="KW-1185">Reference proteome</keyword>
<evidence type="ECO:0000313" key="2">
    <source>
        <dbReference type="Proteomes" id="UP000640485"/>
    </source>
</evidence>
<dbReference type="RefSeq" id="WP_200683223.1">
    <property type="nucleotide sequence ID" value="NZ_JAEPRQ010000001.1"/>
</dbReference>
<name>A0A934SBA1_9RHOB</name>
<dbReference type="EMBL" id="JAEPRQ010000001">
    <property type="protein sequence ID" value="MBK4214553.1"/>
    <property type="molecule type" value="Genomic_DNA"/>
</dbReference>
<dbReference type="AlphaFoldDB" id="A0A934SBA1"/>
<reference evidence="1" key="1">
    <citation type="submission" date="2021-01" db="EMBL/GenBank/DDBJ databases">
        <title>Paracoccus amoyensis sp. nov., isolated from the surface seawater along the coast of Xiamen Island, China.</title>
        <authorList>
            <person name="Lyu L."/>
        </authorList>
    </citation>
    <scope>NUCLEOTIDE SEQUENCE</scope>
    <source>
        <strain evidence="1">MJ17</strain>
    </source>
</reference>
<sequence length="121" mass="13438">MRNFLHIPLFGTFLIAVLALAFATGMHARPLPTEMETRLEASLLAGFSINDFCLSDKDSHEKSTHCSLCYLITASHLPRIDRLEINAEQRVFATIVLPQIQRAAAHPRDPTTSKRGPPQTA</sequence>
<organism evidence="1 2">
    <name type="scientific">Paracoccus caeni</name>
    <dbReference type="NCBI Taxonomy" id="657651"/>
    <lineage>
        <taxon>Bacteria</taxon>
        <taxon>Pseudomonadati</taxon>
        <taxon>Pseudomonadota</taxon>
        <taxon>Alphaproteobacteria</taxon>
        <taxon>Rhodobacterales</taxon>
        <taxon>Paracoccaceae</taxon>
        <taxon>Paracoccus</taxon>
    </lineage>
</organism>
<evidence type="ECO:0008006" key="3">
    <source>
        <dbReference type="Google" id="ProtNLM"/>
    </source>
</evidence>
<gene>
    <name evidence="1" type="ORF">JJJ17_01295</name>
</gene>
<dbReference type="Proteomes" id="UP000640485">
    <property type="component" value="Unassembled WGS sequence"/>
</dbReference>
<protein>
    <recommendedName>
        <fullName evidence="3">DUF2946 domain-containing protein</fullName>
    </recommendedName>
</protein>
<accession>A0A934SBA1</accession>